<evidence type="ECO:0000256" key="2">
    <source>
        <dbReference type="SAM" id="Coils"/>
    </source>
</evidence>
<dbReference type="PANTHER" id="PTHR24422:SF27">
    <property type="entry name" value="PROTEIN-GLUTAMATE O-METHYLTRANSFERASE"/>
    <property type="match status" value="1"/>
</dbReference>
<evidence type="ECO:0000256" key="3">
    <source>
        <dbReference type="SAM" id="MobiDB-lite"/>
    </source>
</evidence>
<dbReference type="Pfam" id="PF01739">
    <property type="entry name" value="CheR"/>
    <property type="match status" value="1"/>
</dbReference>
<name>A0A5K7ZSF8_9BACT</name>
<dbReference type="InterPro" id="IPR000780">
    <property type="entry name" value="CheR_MeTrfase"/>
</dbReference>
<evidence type="ECO:0000259" key="6">
    <source>
        <dbReference type="PROSITE" id="PS50122"/>
    </source>
</evidence>
<dbReference type="InterPro" id="IPR000673">
    <property type="entry name" value="Sig_transdc_resp-reg_Me-estase"/>
</dbReference>
<feature type="region of interest" description="Disordered" evidence="3">
    <location>
        <begin position="1"/>
        <end position="50"/>
    </location>
</feature>
<dbReference type="PRINTS" id="PR00996">
    <property type="entry name" value="CHERMTFRASE"/>
</dbReference>
<dbReference type="SMART" id="SM00138">
    <property type="entry name" value="MeTrc"/>
    <property type="match status" value="1"/>
</dbReference>
<dbReference type="PANTHER" id="PTHR24422">
    <property type="entry name" value="CHEMOTAXIS PROTEIN METHYLTRANSFERASE"/>
    <property type="match status" value="1"/>
</dbReference>
<feature type="compositionally biased region" description="Basic and acidic residues" evidence="3">
    <location>
        <begin position="19"/>
        <end position="29"/>
    </location>
</feature>
<dbReference type="Proteomes" id="UP000425960">
    <property type="component" value="Chromosome"/>
</dbReference>
<keyword evidence="1" id="KW-0378">Hydrolase</keyword>
<dbReference type="PROSITE" id="PS50113">
    <property type="entry name" value="PAC"/>
    <property type="match status" value="1"/>
</dbReference>
<dbReference type="KEGG" id="dov:DSCO28_37120"/>
<dbReference type="Gene3D" id="3.40.50.150">
    <property type="entry name" value="Vaccinia Virus protein VP39"/>
    <property type="match status" value="1"/>
</dbReference>
<dbReference type="InterPro" id="IPR000014">
    <property type="entry name" value="PAS"/>
</dbReference>
<evidence type="ECO:0000313" key="9">
    <source>
        <dbReference type="Proteomes" id="UP000425960"/>
    </source>
</evidence>
<protein>
    <submittedName>
        <fullName evidence="8">Chemotaxis protein CheR</fullName>
    </submittedName>
</protein>
<dbReference type="GO" id="GO:0000156">
    <property type="term" value="F:phosphorelay response regulator activity"/>
    <property type="evidence" value="ECO:0007669"/>
    <property type="project" value="InterPro"/>
</dbReference>
<evidence type="ECO:0000259" key="5">
    <source>
        <dbReference type="PROSITE" id="PS50113"/>
    </source>
</evidence>
<dbReference type="SUPFAM" id="SSF53335">
    <property type="entry name" value="S-adenosyl-L-methionine-dependent methyltransferases"/>
    <property type="match status" value="1"/>
</dbReference>
<feature type="coiled-coil region" evidence="2">
    <location>
        <begin position="683"/>
        <end position="777"/>
    </location>
</feature>
<organism evidence="8 9">
    <name type="scientific">Desulfosarcina ovata subsp. sediminis</name>
    <dbReference type="NCBI Taxonomy" id="885957"/>
    <lineage>
        <taxon>Bacteria</taxon>
        <taxon>Pseudomonadati</taxon>
        <taxon>Thermodesulfobacteriota</taxon>
        <taxon>Desulfobacteria</taxon>
        <taxon>Desulfobacterales</taxon>
        <taxon>Desulfosarcinaceae</taxon>
        <taxon>Desulfosarcina</taxon>
    </lineage>
</organism>
<keyword evidence="1" id="KW-0145">Chemotaxis</keyword>
<dbReference type="CDD" id="cd16434">
    <property type="entry name" value="CheB-CheR_fusion"/>
    <property type="match status" value="1"/>
</dbReference>
<feature type="domain" description="CheB-type methylesterase" evidence="6">
    <location>
        <begin position="50"/>
        <end position="238"/>
    </location>
</feature>
<reference evidence="8 9" key="1">
    <citation type="submission" date="2019-11" db="EMBL/GenBank/DDBJ databases">
        <title>Comparative genomics of hydrocarbon-degrading Desulfosarcina strains.</title>
        <authorList>
            <person name="Watanabe M."/>
            <person name="Kojima H."/>
            <person name="Fukui M."/>
        </authorList>
    </citation>
    <scope>NUCLEOTIDE SEQUENCE [LARGE SCALE GENOMIC DNA]</scope>
    <source>
        <strain evidence="8 9">28bB2T</strain>
    </source>
</reference>
<dbReference type="Gene3D" id="3.30.450.20">
    <property type="entry name" value="PAS domain"/>
    <property type="match status" value="2"/>
</dbReference>
<accession>A0A5K7ZSF8</accession>
<dbReference type="PROSITE" id="PS50112">
    <property type="entry name" value="PAS"/>
    <property type="match status" value="1"/>
</dbReference>
<dbReference type="InterPro" id="IPR050903">
    <property type="entry name" value="Bact_Chemotaxis_MeTrfase"/>
</dbReference>
<dbReference type="SUPFAM" id="SSF47757">
    <property type="entry name" value="Chemotaxis receptor methyltransferase CheR, N-terminal domain"/>
    <property type="match status" value="1"/>
</dbReference>
<evidence type="ECO:0000259" key="7">
    <source>
        <dbReference type="PROSITE" id="PS50123"/>
    </source>
</evidence>
<gene>
    <name evidence="8" type="ORF">DSCO28_37120</name>
</gene>
<evidence type="ECO:0000313" key="8">
    <source>
        <dbReference type="EMBL" id="BBO83146.1"/>
    </source>
</evidence>
<dbReference type="AlphaFoldDB" id="A0A5K7ZSF8"/>
<dbReference type="InterPro" id="IPR035909">
    <property type="entry name" value="CheB_C"/>
</dbReference>
<dbReference type="InterPro" id="IPR029063">
    <property type="entry name" value="SAM-dependent_MTases_sf"/>
</dbReference>
<feature type="active site" evidence="1">
    <location>
        <position position="89"/>
    </location>
</feature>
<dbReference type="Pfam" id="PF03705">
    <property type="entry name" value="CheR_N"/>
    <property type="match status" value="1"/>
</dbReference>
<evidence type="ECO:0000259" key="4">
    <source>
        <dbReference type="PROSITE" id="PS50112"/>
    </source>
</evidence>
<feature type="domain" description="PAS" evidence="4">
    <location>
        <begin position="898"/>
        <end position="946"/>
    </location>
</feature>
<dbReference type="SUPFAM" id="SSF52738">
    <property type="entry name" value="Methylesterase CheB, C-terminal domain"/>
    <property type="match status" value="1"/>
</dbReference>
<dbReference type="GO" id="GO:0005737">
    <property type="term" value="C:cytoplasm"/>
    <property type="evidence" value="ECO:0007669"/>
    <property type="project" value="InterPro"/>
</dbReference>
<dbReference type="PROSITE" id="PS50122">
    <property type="entry name" value="CHEB"/>
    <property type="match status" value="1"/>
</dbReference>
<dbReference type="InterPro" id="IPR022642">
    <property type="entry name" value="CheR_C"/>
</dbReference>
<feature type="domain" description="CheR-type methyltransferase" evidence="7">
    <location>
        <begin position="256"/>
        <end position="516"/>
    </location>
</feature>
<evidence type="ECO:0000256" key="1">
    <source>
        <dbReference type="PROSITE-ProRule" id="PRU00050"/>
    </source>
</evidence>
<dbReference type="GO" id="GO:0008984">
    <property type="term" value="F:protein-glutamate methylesterase activity"/>
    <property type="evidence" value="ECO:0007669"/>
    <property type="project" value="InterPro"/>
</dbReference>
<feature type="active site" evidence="1">
    <location>
        <position position="62"/>
    </location>
</feature>
<dbReference type="Pfam" id="PF13596">
    <property type="entry name" value="PAS_10"/>
    <property type="match status" value="1"/>
</dbReference>
<dbReference type="InterPro" id="IPR000700">
    <property type="entry name" value="PAS-assoc_C"/>
</dbReference>
<dbReference type="EMBL" id="AP021876">
    <property type="protein sequence ID" value="BBO83146.1"/>
    <property type="molecule type" value="Genomic_DNA"/>
</dbReference>
<dbReference type="InterPro" id="IPR035965">
    <property type="entry name" value="PAS-like_dom_sf"/>
</dbReference>
<dbReference type="GO" id="GO:0008757">
    <property type="term" value="F:S-adenosylmethionine-dependent methyltransferase activity"/>
    <property type="evidence" value="ECO:0007669"/>
    <property type="project" value="InterPro"/>
</dbReference>
<proteinExistence type="predicted"/>
<sequence length="1024" mass="114074">MSNGDRPLLNTPPMGSGMPDKKNKPDTKKVKAKTKPTPYRAKTSAPRMTPDSRFPVVGLGASAGGLEALRSFFKAVAADSGMAFVVAVHMAPKQPSLMPELLQKVTPLPVLVAIDGLTIEPDHIYVIAPDKEIRVFKGKLQLLDALDKRTVLPIDQFLKSLAHDRGVNAAAVILSGTGTDGTLGATEIKARGGLVLVQSEDSAGYGGMPRSAANSGVADIILPPEEMPQRLSNYFTHPDRALSKQPAAAGDQLDWLNKIFAILRTQIGHDFSLYKKNNLLRRINRRMGLNQIAQHGQYVRYLRENPAELQALFRELLIGVTHFFRDAASFHALKTNFLPELLGHVKANATFRAWIPGCSTGEEVYSLAIVIRELLDTTPNHINLQLFGTDIDGHAIDKARQGLFPASIADDVDDERLNRFFIKEGESFRIRKEIRDCVVFSVQDLIKDPPFSRLHLLCCRNLLIYLNSEAQKKLLPLFHYTLTPEGILMLGSSESIGGFSNLFTVLDKKWKIYKRREVPQAQRQQVDFLSGPSAPDMVAGGTIADRPANQKANIAQMTQQAILDQFAPTAILVDANDNMLHVQGRTGKYLETPSGPPTRNILDMTREGLRIELSSAIRAARSSNKPVQRRKIAVKVNGNIQLVDLHVSPQHAPEALSGCLLVVFEDAEAAIVQGSPPGDEGHLHQEANRIAELERELQNTRESHQIIVEELESSNEELKSINEEMQSSNEEFQSTNEELESSREELQSLNEELQTVNAELQSKVEELSAVHDDMRNLLNSTEIATIFVDNHMRIRRFTPEATTIINLIQTDIGRPLQHVVSNLSYKGMIDDLDDVRKNLAPKEVEVQTTNGQWYKMRILPYRTTDNRIDGAVLTFASITEQKKAQQLLSTTNLEMQQAGVLIRKIFDMNADPLVVLEQEGTIVLANSAFTDIVKTSPEKVTGMDVFKINSRRLWWADLTANLKRALEKRENFEIITGKRSSSKTEGAYRVIGQIIRLDDDWPHCILLRFAKNGRKEACNASARK</sequence>
<feature type="domain" description="PAC" evidence="5">
    <location>
        <begin position="840"/>
        <end position="890"/>
    </location>
</feature>
<dbReference type="InterPro" id="IPR022641">
    <property type="entry name" value="CheR_N"/>
</dbReference>
<feature type="active site" evidence="1">
    <location>
        <position position="180"/>
    </location>
</feature>
<dbReference type="Pfam" id="PF01339">
    <property type="entry name" value="CheB_methylest"/>
    <property type="match status" value="1"/>
</dbReference>
<keyword evidence="2" id="KW-0175">Coiled coil</keyword>
<dbReference type="SUPFAM" id="SSF55785">
    <property type="entry name" value="PYP-like sensor domain (PAS domain)"/>
    <property type="match status" value="1"/>
</dbReference>
<dbReference type="SUPFAM" id="SSF57997">
    <property type="entry name" value="Tropomyosin"/>
    <property type="match status" value="1"/>
</dbReference>
<dbReference type="Gene3D" id="3.40.50.180">
    <property type="entry name" value="Methylesterase CheB, C-terminal domain"/>
    <property type="match status" value="1"/>
</dbReference>
<dbReference type="PROSITE" id="PS50123">
    <property type="entry name" value="CHER"/>
    <property type="match status" value="1"/>
</dbReference>
<dbReference type="GO" id="GO:0006935">
    <property type="term" value="P:chemotaxis"/>
    <property type="evidence" value="ECO:0007669"/>
    <property type="project" value="UniProtKB-UniRule"/>
</dbReference>